<organism evidence="9 10">
    <name type="scientific">Paramecium sonneborni</name>
    <dbReference type="NCBI Taxonomy" id="65129"/>
    <lineage>
        <taxon>Eukaryota</taxon>
        <taxon>Sar</taxon>
        <taxon>Alveolata</taxon>
        <taxon>Ciliophora</taxon>
        <taxon>Intramacronucleata</taxon>
        <taxon>Oligohymenophorea</taxon>
        <taxon>Peniculida</taxon>
        <taxon>Parameciidae</taxon>
        <taxon>Paramecium</taxon>
    </lineage>
</organism>
<dbReference type="AlphaFoldDB" id="A0A8S1JW20"/>
<dbReference type="PANTHER" id="PTHR47416:SF8">
    <property type="entry name" value="BASIC-LEUCINE ZIPPER TRANSCRIPTION FACTOR E-RELATED"/>
    <property type="match status" value="1"/>
</dbReference>
<dbReference type="PANTHER" id="PTHR47416">
    <property type="entry name" value="BASIC-LEUCINE ZIPPER TRANSCRIPTION FACTOR F-RELATED"/>
    <property type="match status" value="1"/>
</dbReference>
<evidence type="ECO:0000256" key="4">
    <source>
        <dbReference type="ARBA" id="ARBA00023125"/>
    </source>
</evidence>
<proteinExistence type="inferred from homology"/>
<evidence type="ECO:0000256" key="5">
    <source>
        <dbReference type="ARBA" id="ARBA00023163"/>
    </source>
</evidence>
<evidence type="ECO:0000256" key="6">
    <source>
        <dbReference type="ARBA" id="ARBA00023242"/>
    </source>
</evidence>
<keyword evidence="3" id="KW-0805">Transcription regulation</keyword>
<dbReference type="PROSITE" id="PS00036">
    <property type="entry name" value="BZIP_BASIC"/>
    <property type="match status" value="1"/>
</dbReference>
<name>A0A8S1JW20_9CILI</name>
<dbReference type="PROSITE" id="PS50217">
    <property type="entry name" value="BZIP"/>
    <property type="match status" value="1"/>
</dbReference>
<dbReference type="SMART" id="SM00338">
    <property type="entry name" value="BRLZ"/>
    <property type="match status" value="1"/>
</dbReference>
<dbReference type="OrthoDB" id="295274at2759"/>
<dbReference type="GO" id="GO:0003700">
    <property type="term" value="F:DNA-binding transcription factor activity"/>
    <property type="evidence" value="ECO:0007669"/>
    <property type="project" value="InterPro"/>
</dbReference>
<evidence type="ECO:0000259" key="8">
    <source>
        <dbReference type="PROSITE" id="PS50217"/>
    </source>
</evidence>
<evidence type="ECO:0000256" key="2">
    <source>
        <dbReference type="ARBA" id="ARBA00007163"/>
    </source>
</evidence>
<accession>A0A8S1JW20</accession>
<feature type="domain" description="BZIP" evidence="8">
    <location>
        <begin position="106"/>
        <end position="169"/>
    </location>
</feature>
<keyword evidence="6" id="KW-0539">Nucleus</keyword>
<keyword evidence="4" id="KW-0238">DNA-binding</keyword>
<keyword evidence="5" id="KW-0804">Transcription</keyword>
<evidence type="ECO:0000313" key="9">
    <source>
        <dbReference type="EMBL" id="CAD8046345.1"/>
    </source>
</evidence>
<dbReference type="CDD" id="cd14811">
    <property type="entry name" value="bZIP_u2"/>
    <property type="match status" value="1"/>
</dbReference>
<evidence type="ECO:0000313" key="10">
    <source>
        <dbReference type="Proteomes" id="UP000692954"/>
    </source>
</evidence>
<dbReference type="Proteomes" id="UP000692954">
    <property type="component" value="Unassembled WGS sequence"/>
</dbReference>
<protein>
    <recommendedName>
        <fullName evidence="8">BZIP domain-containing protein</fullName>
    </recommendedName>
</protein>
<keyword evidence="10" id="KW-1185">Reference proteome</keyword>
<dbReference type="EMBL" id="CAJJDN010000001">
    <property type="protein sequence ID" value="CAD8046345.1"/>
    <property type="molecule type" value="Genomic_DNA"/>
</dbReference>
<gene>
    <name evidence="9" type="ORF">PSON_ATCC_30995.1.T0010565</name>
</gene>
<comment type="similarity">
    <text evidence="2">Belongs to the bZIP family.</text>
</comment>
<dbReference type="GO" id="GO:0005634">
    <property type="term" value="C:nucleus"/>
    <property type="evidence" value="ECO:0007669"/>
    <property type="project" value="UniProtKB-SubCell"/>
</dbReference>
<sequence>MQKLNEYQEYHLPEQFDEDQVRGRFLMPSFLPYSLSKQDVKLEERSLVQIDSQASLKDDALGLQNIKGHVKNTYIKKIHSLLSVEGENEKIIKKVQKEPSSSSKQLENEDQKMIRNRESARNSRQRKKLYINLLEKKVEDLNQAIEQLRKSTESTFQSIHSVLEQNSSIYDLVVEQTQLFEQLKLKEQEFNELQQLLTESYKYKFNATGTKRKQYLRYCFQNIARLLLDGNYGTLLFGQQSYFSKTYTMHDEEELTDYMKNLRDSTGICDDKVFLNLYAIVRRVIDHKKNFSYLIKQLKLKQKELRICQQQIDDQIDDIQLNGIQFANLIHQVNKDQQNQTQHIQPIEIQPQKQMILKMVPKYPFELMNNPFLLPNSLMIDPLQMDLITKNLRQP</sequence>
<dbReference type="InterPro" id="IPR004827">
    <property type="entry name" value="bZIP"/>
</dbReference>
<feature type="compositionally biased region" description="Basic and acidic residues" evidence="7">
    <location>
        <begin position="106"/>
        <end position="121"/>
    </location>
</feature>
<evidence type="ECO:0000256" key="7">
    <source>
        <dbReference type="SAM" id="MobiDB-lite"/>
    </source>
</evidence>
<reference evidence="9" key="1">
    <citation type="submission" date="2021-01" db="EMBL/GenBank/DDBJ databases">
        <authorList>
            <consortium name="Genoscope - CEA"/>
            <person name="William W."/>
        </authorList>
    </citation>
    <scope>NUCLEOTIDE SEQUENCE</scope>
</reference>
<comment type="subcellular location">
    <subcellularLocation>
        <location evidence="1">Nucleus</location>
    </subcellularLocation>
</comment>
<feature type="region of interest" description="Disordered" evidence="7">
    <location>
        <begin position="95"/>
        <end position="123"/>
    </location>
</feature>
<comment type="caution">
    <text evidence="9">The sequence shown here is derived from an EMBL/GenBank/DDBJ whole genome shotgun (WGS) entry which is preliminary data.</text>
</comment>
<dbReference type="GO" id="GO:0003677">
    <property type="term" value="F:DNA binding"/>
    <property type="evidence" value="ECO:0007669"/>
    <property type="project" value="UniProtKB-KW"/>
</dbReference>
<dbReference type="Pfam" id="PF00170">
    <property type="entry name" value="bZIP_1"/>
    <property type="match status" value="1"/>
</dbReference>
<evidence type="ECO:0000256" key="3">
    <source>
        <dbReference type="ARBA" id="ARBA00023015"/>
    </source>
</evidence>
<evidence type="ECO:0000256" key="1">
    <source>
        <dbReference type="ARBA" id="ARBA00004123"/>
    </source>
</evidence>